<keyword evidence="1" id="KW-0614">Plasmid</keyword>
<dbReference type="InterPro" id="IPR005564">
    <property type="entry name" value="Major_capsid_GpE"/>
</dbReference>
<accession>A0A4Z1QTU7</accession>
<geneLocation type="plasmid" evidence="1 2">
    <name>pAtCFBP5507b</name>
</geneLocation>
<name>A0A4Z1QTU7_9HYPH</name>
<dbReference type="KEGG" id="asal:CFBP5507_26185"/>
<dbReference type="Pfam" id="PF03864">
    <property type="entry name" value="Phage_cap_E"/>
    <property type="match status" value="1"/>
</dbReference>
<proteinExistence type="predicted"/>
<dbReference type="EMBL" id="CP109971">
    <property type="protein sequence ID" value="UYZ11201.1"/>
    <property type="molecule type" value="Genomic_DNA"/>
</dbReference>
<reference evidence="1" key="1">
    <citation type="submission" date="2022-10" db="EMBL/GenBank/DDBJ databases">
        <title>Complete genome sequence of Agrobacterium salinitolerans CFBP5507.</title>
        <authorList>
            <person name="Tchabashvili S."/>
            <person name="Yen H.-C."/>
            <person name="Haryono M."/>
            <person name="Lin Y.-C."/>
            <person name="Lai E.-M."/>
            <person name="Kuo C.-H."/>
        </authorList>
    </citation>
    <scope>NUCLEOTIDE SEQUENCE</scope>
    <source>
        <strain evidence="1">CFBP5507</strain>
        <plasmid evidence="1">pAtCFBP5507b</plasmid>
    </source>
</reference>
<evidence type="ECO:0000313" key="1">
    <source>
        <dbReference type="EMBL" id="UYZ11201.1"/>
    </source>
</evidence>
<dbReference type="AlphaFoldDB" id="A0A4Z1QTU7"/>
<organism evidence="1 2">
    <name type="scientific">Agrobacterium salinitolerans</name>
    <dbReference type="NCBI Taxonomy" id="1183413"/>
    <lineage>
        <taxon>Bacteria</taxon>
        <taxon>Pseudomonadati</taxon>
        <taxon>Pseudomonadota</taxon>
        <taxon>Alphaproteobacteria</taxon>
        <taxon>Hyphomicrobiales</taxon>
        <taxon>Rhizobiaceae</taxon>
        <taxon>Rhizobium/Agrobacterium group</taxon>
        <taxon>Agrobacterium</taxon>
    </lineage>
</organism>
<dbReference type="RefSeq" id="WP_137409502.1">
    <property type="nucleotide sequence ID" value="NZ_CP109971.1"/>
</dbReference>
<dbReference type="Proteomes" id="UP000298735">
    <property type="component" value="Plasmid pAtCFBP5507b"/>
</dbReference>
<dbReference type="OrthoDB" id="6388191at2"/>
<evidence type="ECO:0000313" key="2">
    <source>
        <dbReference type="Proteomes" id="UP000298735"/>
    </source>
</evidence>
<protein>
    <submittedName>
        <fullName evidence="1">Major capsid protein</fullName>
    </submittedName>
</protein>
<sequence length="350" mass="38825">MPEILLPYSNVELTDEVNKLPNTFGLLNALNIAPSEPKRSRMVRIDFRDGQIVVLSHQEPGAPGEVAGDDDQNGIIIAIPHFTHFENILVGDIDGMLEVVNGEITERSLDAELERKLVIIRKNHAITREFLRLGMLRGEIKDGKLRVLYNLYDTFGVEKKEVDFALGTAATDVRSKCEEASDHIISNARGETVGAVEAVVDTKFFSKLISHSKVEKFWLQAQNASAQTNLERQRLGGNWGRVFEFGDILFREYKGGLPVKGNDGTVSTLKNVDDNSGTAYPTGTQSMFRTYDGPAYHIDRVNQAPSEEEDGSIFISTKVLDHGTGLEMKSQSNMLAICKQPDCLVQLKTN</sequence>
<gene>
    <name evidence="1" type="ORF">CFBP5507_26185</name>
</gene>